<sequence>MVRLPYYFAAHSPPCNLTHILGQETLLIIQQSEDVLTVVVDKMSIEYQIVITSTSLDKAFNEIKKRYDNDLEIK</sequence>
<protein>
    <submittedName>
        <fullName evidence="1">Uncharacterized protein</fullName>
    </submittedName>
</protein>
<keyword evidence="2" id="KW-1185">Reference proteome</keyword>
<dbReference type="AlphaFoldDB" id="A0A1C0TYY0"/>
<dbReference type="Proteomes" id="UP000093476">
    <property type="component" value="Unassembled WGS sequence"/>
</dbReference>
<reference evidence="1 2" key="1">
    <citation type="submission" date="2015-12" db="EMBL/GenBank/DDBJ databases">
        <title>Genome comparisons provide insights into the role of secondary metabolites in the pathogenic phase of the Photorhabdus life cycle.</title>
        <authorList>
            <person name="Tobias N.J."/>
            <person name="Mishra B."/>
            <person name="Gupta D.K."/>
            <person name="Thines M."/>
            <person name="Stinear T.P."/>
            <person name="Bode H.B."/>
        </authorList>
    </citation>
    <scope>NUCLEOTIDE SEQUENCE [LARGE SCALE GENOMIC DNA]</scope>
    <source>
        <strain evidence="1 2">PB68.1</strain>
    </source>
</reference>
<gene>
    <name evidence="1" type="ORF">Ppb6_03975</name>
</gene>
<accession>A0A1C0TYY0</accession>
<dbReference type="EMBL" id="LOMY01000187">
    <property type="protein sequence ID" value="OCQ50877.1"/>
    <property type="molecule type" value="Genomic_DNA"/>
</dbReference>
<comment type="caution">
    <text evidence="1">The sequence shown here is derived from an EMBL/GenBank/DDBJ whole genome shotgun (WGS) entry which is preliminary data.</text>
</comment>
<proteinExistence type="predicted"/>
<evidence type="ECO:0000313" key="1">
    <source>
        <dbReference type="EMBL" id="OCQ50877.1"/>
    </source>
</evidence>
<name>A0A1C0TYY0_9GAMM</name>
<evidence type="ECO:0000313" key="2">
    <source>
        <dbReference type="Proteomes" id="UP000093476"/>
    </source>
</evidence>
<organism evidence="1 2">
    <name type="scientific">Photorhabdus australis subsp. thailandensis</name>
    <dbReference type="NCBI Taxonomy" id="2805096"/>
    <lineage>
        <taxon>Bacteria</taxon>
        <taxon>Pseudomonadati</taxon>
        <taxon>Pseudomonadota</taxon>
        <taxon>Gammaproteobacteria</taxon>
        <taxon>Enterobacterales</taxon>
        <taxon>Morganellaceae</taxon>
        <taxon>Photorhabdus</taxon>
    </lineage>
</organism>